<feature type="chain" id="PRO_5045402101" evidence="11">
    <location>
        <begin position="31"/>
        <end position="1905"/>
    </location>
</feature>
<dbReference type="EMBL" id="JACJLL010000021">
    <property type="protein sequence ID" value="MBM6818741.1"/>
    <property type="molecule type" value="Genomic_DNA"/>
</dbReference>
<keyword evidence="2" id="KW-0964">Secreted</keyword>
<sequence>MIKRSKKYLAVLLAGAVALSNITGSIQVSAKIITPEVQEYEIYPVPQHSEYKETRFNIGDNVNVIFESGVDVYTRNRLTEILKNHNITFQVSDEIVGGKTNVLIGINDSGELVDNYFNEEVPHEEAFFDEKTDAHLVYSNDGVIGVLGEDADSAFYGVTTLKHVFNQLDNNEIKEFRIDDYADVAYRGFIEGYYGNPWSNEDRAALMSYGGDYKLNQYIFAPKDDPYHNSKWRELYPEEKLEGIKELAAAGEASKTRYVYALHPFMNNAIRFDSDENYQNDLNIIKAKFTQLLEVGVRQFGILADDAGVPPQGPSSYVRLLNDLTEWLREQQETYPDLKDDIIFCPNDYMGSGSSQQLREINKVGDNVSIVMTGGRIWGEVSQDFATSFKNNIASEGYEGRAPYFWINWPCSDNSKKHLIMGGNDTFLHPGVEPESVKGIVLNPMQQAEANKSALFAVADYSWNIWDNKDQADQNWQDSFKYMDHGTAEETESSTALREISKHMINQNMDGRVTALQESVELAPKLNAFKEKYESGVSIKEDAEELIQEFTKLKESAAYYKENPGNTRTRDQIIYWLNCWEDTANAAINYLKSAISVEEGNKDEIWTYYSEAQAAFEKSKTYGFHYVDHTEYAEVGVQHIVPFIKFMGESLSGIVGSIVNPDKLITTFITNRTDSPTGNTSNVFDNNAATEIIYKSPNIIEEGTFVGVKYNKKIKVNNIEFLMGANSNLNDTMAKAKIQYTEDGETWVDLNDEIYTLPKELRIDNLDLEVQGIRLIATEAKQNTWLGVRDISINKTVLKEEVYQVTASISENVGIRGGSLNNIVDGNEQSYVHLAKNPYINPDRDTTPADSWVQVDLGEVKEIGEIKFIQASGDKIDEAELEYTVNGEDWISLGAYSKQTEITKNCSGSGIRAKAVRIRNKATTPRWWQVYEFTVKAPSKLDNESPINTSVIKTPEWSIYNNGNEGNLTDGNDSSSIWYVTHKPGDITRVGDYIGLDLGRVINVGKVHLVVGAGDGDKWTKYKLEYSTNNTDWTTFKEYDGIASGKDIIDEDFQGIEARYVRITNMKEEHKWVKFSEIKVEPCRSLPSTDYIYTNTNNEIKSVYSSEELTKLVAKENITLNEGEYIGIKLDRIKDLKDIDLEVSNMEGLTLQTSLNGVEWNNVTNESTLEDARYIRVISDKTITFDLNKFEVTSNEVYEPSLVSAYAGTYGNNVAKLAFDGNLNTYAQFNAVPRKGNTIVYDLGQTINVNNLKYLVLDTEKDHIRDAKIQLSLDGKEWTDAIIIGDGQQNTGDADVKPQDNGYIHGSLSNGKVPISHAYMDSGEINVSARYLRVEFTANYDHRWTVINEFLINDGEYIPTVNDPTFISDPIELKGFTPSNIIDGDLTTFYKPNTKDGEIQSGSLTYRLSENTDVKKINIVQSGSSISNAKVMVRTGYNEAGEAIWNQIGTLNKSLNEIVNTKYDNIFEIKIEWKGTAPTIYELITLNDYEVPNVSDLEKLITSSNYAKEDYTSNSWNVYNDALELAKNIVENLGGASQEEVNNAKENLINAITGLVNVSELNKVITKANDIINGNLQYTEETLNILKEAIAKGTTVIENDAATTEEVNAAVELIEKSIDGLIEKEEESNVANKHLQIAVEEAFKITDEELSKVVPAVVEEFKAALEEAQAILANKEATQEEVNKSFDRLSKAMQMLSFEKGNKEYLIELVERINSLNSNDYIVSTWDKLQVVLLNVNNVIADENAMEEEVSKTYNELLRAFLELRLKPSKDKLQDLINKADSLDSSKYTKESWSVLESNLKLAKAVVENENSTEKEISEVTKALEGAIDGLIIANSENNNSNNGESNNDSNNNNGGNANNGNSNSNNSGKGNSNLPKTGGTSSVAVSLFGLLTVGIGSFLRRKNK</sequence>
<proteinExistence type="inferred from homology"/>
<protein>
    <submittedName>
        <fullName evidence="15">Beta-N-acetylglucosaminidase domain-containing protein</fullName>
    </submittedName>
</protein>
<dbReference type="SUPFAM" id="SSF51445">
    <property type="entry name" value="(Trans)glycosidases"/>
    <property type="match status" value="1"/>
</dbReference>
<comment type="caution">
    <text evidence="15">The sequence shown here is derived from an EMBL/GenBank/DDBJ whole genome shotgun (WGS) entry which is preliminary data.</text>
</comment>
<dbReference type="InterPro" id="IPR011496">
    <property type="entry name" value="O-GlcNAcase_cat"/>
</dbReference>
<dbReference type="Gene3D" id="2.60.120.260">
    <property type="entry name" value="Galactose-binding domain-like"/>
    <property type="match status" value="4"/>
</dbReference>
<dbReference type="SUPFAM" id="SSF55545">
    <property type="entry name" value="beta-N-acetylhexosaminidase-like domain"/>
    <property type="match status" value="1"/>
</dbReference>
<comment type="similarity">
    <text evidence="7">Belongs to the glycosyl hydrolase 84 family.</text>
</comment>
<evidence type="ECO:0000256" key="7">
    <source>
        <dbReference type="PROSITE-ProRule" id="PRU01353"/>
    </source>
</evidence>
<evidence type="ECO:0000313" key="15">
    <source>
        <dbReference type="EMBL" id="MBM6818741.1"/>
    </source>
</evidence>
<dbReference type="Pfam" id="PF00754">
    <property type="entry name" value="F5_F8_type_C"/>
    <property type="match status" value="4"/>
</dbReference>
<evidence type="ECO:0000256" key="9">
    <source>
        <dbReference type="SAM" id="MobiDB-lite"/>
    </source>
</evidence>
<evidence type="ECO:0000256" key="4">
    <source>
        <dbReference type="ARBA" id="ARBA00022801"/>
    </source>
</evidence>
<dbReference type="PROSITE" id="PS50022">
    <property type="entry name" value="FA58C_3"/>
    <property type="match status" value="2"/>
</dbReference>
<reference evidence="15 16" key="1">
    <citation type="journal article" date="2021" name="Sci. Rep.">
        <title>The distribution of antibiotic resistance genes in chicken gut microbiota commensals.</title>
        <authorList>
            <person name="Juricova H."/>
            <person name="Matiasovicova J."/>
            <person name="Kubasova T."/>
            <person name="Cejkova D."/>
            <person name="Rychlik I."/>
        </authorList>
    </citation>
    <scope>NUCLEOTIDE SEQUENCE [LARGE SCALE GENOMIC DNA]</scope>
    <source>
        <strain evidence="15 16">An435</strain>
    </source>
</reference>
<evidence type="ECO:0000256" key="6">
    <source>
        <dbReference type="ARBA" id="ARBA00023295"/>
    </source>
</evidence>
<dbReference type="InterPro" id="IPR051822">
    <property type="entry name" value="Glycosyl_Hydrolase_84"/>
</dbReference>
<dbReference type="Pfam" id="PF07554">
    <property type="entry name" value="FIVAR"/>
    <property type="match status" value="4"/>
</dbReference>
<dbReference type="PROSITE" id="PS52009">
    <property type="entry name" value="GH84"/>
    <property type="match status" value="1"/>
</dbReference>
<dbReference type="Gene3D" id="1.20.1270.90">
    <property type="entry name" value="AF1782-like"/>
    <property type="match status" value="1"/>
</dbReference>
<feature type="transmembrane region" description="Helical" evidence="10">
    <location>
        <begin position="1880"/>
        <end position="1900"/>
    </location>
</feature>
<dbReference type="Gene3D" id="3.20.20.80">
    <property type="entry name" value="Glycosidases"/>
    <property type="match status" value="1"/>
</dbReference>
<organism evidence="15 16">
    <name type="scientific">Clostridium saudiense</name>
    <dbReference type="NCBI Taxonomy" id="1414720"/>
    <lineage>
        <taxon>Bacteria</taxon>
        <taxon>Bacillati</taxon>
        <taxon>Bacillota</taxon>
        <taxon>Clostridia</taxon>
        <taxon>Eubacteriales</taxon>
        <taxon>Clostridiaceae</taxon>
        <taxon>Clostridium</taxon>
    </lineage>
</organism>
<keyword evidence="3 11" id="KW-0732">Signal</keyword>
<dbReference type="InterPro" id="IPR019931">
    <property type="entry name" value="LPXTG_anchor"/>
</dbReference>
<accession>A0ABS2FFI5</accession>
<dbReference type="NCBIfam" id="TIGR01167">
    <property type="entry name" value="LPXTG_anchor"/>
    <property type="match status" value="1"/>
</dbReference>
<dbReference type="SUPFAM" id="SSF140657">
    <property type="entry name" value="Hyaluronidase post-catalytic domain-like"/>
    <property type="match status" value="1"/>
</dbReference>
<name>A0ABS2FFI5_9CLOT</name>
<evidence type="ECO:0000256" key="10">
    <source>
        <dbReference type="SAM" id="Phobius"/>
    </source>
</evidence>
<keyword evidence="8" id="KW-0175">Coiled coil</keyword>
<keyword evidence="6 7" id="KW-0326">Glycosidase</keyword>
<dbReference type="Gene3D" id="1.20.1270.70">
    <property type="entry name" value="Designed single chain three-helix bundle"/>
    <property type="match status" value="4"/>
</dbReference>
<feature type="domain" description="F5/8 type C" evidence="12">
    <location>
        <begin position="935"/>
        <end position="1085"/>
    </location>
</feature>
<dbReference type="Pfam" id="PF02838">
    <property type="entry name" value="Glyco_hydro_20b"/>
    <property type="match status" value="1"/>
</dbReference>
<evidence type="ECO:0000256" key="8">
    <source>
        <dbReference type="SAM" id="Coils"/>
    </source>
</evidence>
<feature type="compositionally biased region" description="Low complexity" evidence="9">
    <location>
        <begin position="1835"/>
        <end position="1874"/>
    </location>
</feature>
<dbReference type="Pfam" id="PF21774">
    <property type="entry name" value="NagJ_C"/>
    <property type="match status" value="1"/>
</dbReference>
<evidence type="ECO:0000259" key="13">
    <source>
        <dbReference type="PROSITE" id="PS50847"/>
    </source>
</evidence>
<keyword evidence="16" id="KW-1185">Reference proteome</keyword>
<dbReference type="InterPro" id="IPR008979">
    <property type="entry name" value="Galactose-bd-like_sf"/>
</dbReference>
<dbReference type="InterPro" id="IPR029018">
    <property type="entry name" value="Hex-like_dom2"/>
</dbReference>
<gene>
    <name evidence="15" type="ORF">H6A19_05185</name>
</gene>
<keyword evidence="10" id="KW-1133">Transmembrane helix</keyword>
<feature type="domain" description="Gram-positive cocci surface proteins LPxTG" evidence="13">
    <location>
        <begin position="1875"/>
        <end position="1905"/>
    </location>
</feature>
<dbReference type="InterPro" id="IPR049019">
    <property type="entry name" value="NagJ-like_helical"/>
</dbReference>
<dbReference type="InterPro" id="IPR000421">
    <property type="entry name" value="FA58C"/>
</dbReference>
<evidence type="ECO:0000313" key="16">
    <source>
        <dbReference type="Proteomes" id="UP000767334"/>
    </source>
</evidence>
<evidence type="ECO:0000259" key="14">
    <source>
        <dbReference type="PROSITE" id="PS52009"/>
    </source>
</evidence>
<dbReference type="Gene3D" id="3.30.379.10">
    <property type="entry name" value="Chitobiase/beta-hexosaminidase domain 2-like"/>
    <property type="match status" value="1"/>
</dbReference>
<dbReference type="InterPro" id="IPR015882">
    <property type="entry name" value="HEX_bac_N"/>
</dbReference>
<dbReference type="Proteomes" id="UP000767334">
    <property type="component" value="Unassembled WGS sequence"/>
</dbReference>
<dbReference type="InterPro" id="IPR017853">
    <property type="entry name" value="GH"/>
</dbReference>
<keyword evidence="4 7" id="KW-0378">Hydrolase</keyword>
<dbReference type="Pfam" id="PF07555">
    <property type="entry name" value="NAGidase"/>
    <property type="match status" value="1"/>
</dbReference>
<evidence type="ECO:0000256" key="5">
    <source>
        <dbReference type="ARBA" id="ARBA00023088"/>
    </source>
</evidence>
<dbReference type="SUPFAM" id="SSF49785">
    <property type="entry name" value="Galactose-binding domain-like"/>
    <property type="match status" value="4"/>
</dbReference>
<keyword evidence="10" id="KW-0472">Membrane</keyword>
<feature type="signal peptide" evidence="11">
    <location>
        <begin position="1"/>
        <end position="30"/>
    </location>
</feature>
<evidence type="ECO:0000256" key="3">
    <source>
        <dbReference type="ARBA" id="ARBA00022729"/>
    </source>
</evidence>
<keyword evidence="1" id="KW-0134">Cell wall</keyword>
<keyword evidence="10" id="KW-0812">Transmembrane</keyword>
<feature type="coiled-coil region" evidence="8">
    <location>
        <begin position="1658"/>
        <end position="1685"/>
    </location>
</feature>
<dbReference type="Gene3D" id="1.20.58.460">
    <property type="entry name" value="Hyaluronidase post-catalytic domain-like"/>
    <property type="match status" value="1"/>
</dbReference>
<dbReference type="RefSeq" id="WP_204571989.1">
    <property type="nucleotide sequence ID" value="NZ_JACJLL010000021.1"/>
</dbReference>
<evidence type="ECO:0000256" key="11">
    <source>
        <dbReference type="SAM" id="SignalP"/>
    </source>
</evidence>
<feature type="region of interest" description="Disordered" evidence="9">
    <location>
        <begin position="1835"/>
        <end position="1878"/>
    </location>
</feature>
<dbReference type="PANTHER" id="PTHR13170:SF16">
    <property type="entry name" value="PROTEIN O-GLCNACASE"/>
    <property type="match status" value="1"/>
</dbReference>
<evidence type="ECO:0000256" key="2">
    <source>
        <dbReference type="ARBA" id="ARBA00022525"/>
    </source>
</evidence>
<keyword evidence="5" id="KW-0572">Peptidoglycan-anchor</keyword>
<evidence type="ECO:0000256" key="1">
    <source>
        <dbReference type="ARBA" id="ARBA00022512"/>
    </source>
</evidence>
<feature type="active site" description="Proton donor" evidence="7">
    <location>
        <position position="306"/>
    </location>
</feature>
<dbReference type="PROSITE" id="PS50847">
    <property type="entry name" value="GRAM_POS_ANCHORING"/>
    <property type="match status" value="1"/>
</dbReference>
<feature type="domain" description="GH84" evidence="14">
    <location>
        <begin position="185"/>
        <end position="466"/>
    </location>
</feature>
<evidence type="ECO:0000259" key="12">
    <source>
        <dbReference type="PROSITE" id="PS50022"/>
    </source>
</evidence>
<feature type="domain" description="F5/8 type C" evidence="12">
    <location>
        <begin position="780"/>
        <end position="893"/>
    </location>
</feature>
<dbReference type="PANTHER" id="PTHR13170">
    <property type="entry name" value="O-GLCNACASE"/>
    <property type="match status" value="1"/>
</dbReference>